<name>A0ABT0BBP7_9SPHN</name>
<gene>
    <name evidence="2" type="ORF">MTR62_07200</name>
</gene>
<keyword evidence="1" id="KW-1133">Transmembrane helix</keyword>
<protein>
    <submittedName>
        <fullName evidence="2">Uncharacterized protein</fullName>
    </submittedName>
</protein>
<feature type="transmembrane region" description="Helical" evidence="1">
    <location>
        <begin position="21"/>
        <end position="39"/>
    </location>
</feature>
<dbReference type="Proteomes" id="UP001162881">
    <property type="component" value="Unassembled WGS sequence"/>
</dbReference>
<evidence type="ECO:0000256" key="1">
    <source>
        <dbReference type="SAM" id="Phobius"/>
    </source>
</evidence>
<evidence type="ECO:0000313" key="3">
    <source>
        <dbReference type="Proteomes" id="UP001162881"/>
    </source>
</evidence>
<evidence type="ECO:0000313" key="2">
    <source>
        <dbReference type="EMBL" id="MCJ2182479.1"/>
    </source>
</evidence>
<keyword evidence="1" id="KW-0812">Transmembrane</keyword>
<sequence>MKLIKDLLYTRDNAALDISRMASLGSVLAFWTGVFWLLAREGQFDPVGVGTGCAAIFAGAAGWIHFRQKHEGPLP</sequence>
<comment type="caution">
    <text evidence="2">The sequence shown here is derived from an EMBL/GenBank/DDBJ whole genome shotgun (WGS) entry which is preliminary data.</text>
</comment>
<proteinExistence type="predicted"/>
<keyword evidence="3" id="KW-1185">Reference proteome</keyword>
<feature type="transmembrane region" description="Helical" evidence="1">
    <location>
        <begin position="45"/>
        <end position="66"/>
    </location>
</feature>
<dbReference type="EMBL" id="JALHLF010000018">
    <property type="protein sequence ID" value="MCJ2182479.1"/>
    <property type="molecule type" value="Genomic_DNA"/>
</dbReference>
<dbReference type="RefSeq" id="WP_244018453.1">
    <property type="nucleotide sequence ID" value="NZ_JALHLF010000018.1"/>
</dbReference>
<accession>A0ABT0BBP7</accession>
<keyword evidence="1" id="KW-0472">Membrane</keyword>
<reference evidence="2" key="1">
    <citation type="submission" date="2022-03" db="EMBL/GenBank/DDBJ databases">
        <title>Identification of a novel bacterium isolated from mangrove sediments.</title>
        <authorList>
            <person name="Pan X."/>
        </authorList>
    </citation>
    <scope>NUCLEOTIDE SEQUENCE</scope>
    <source>
        <strain evidence="2">B1949</strain>
    </source>
</reference>
<organism evidence="2 3">
    <name type="scientific">Novosphingobium organovorum</name>
    <dbReference type="NCBI Taxonomy" id="2930092"/>
    <lineage>
        <taxon>Bacteria</taxon>
        <taxon>Pseudomonadati</taxon>
        <taxon>Pseudomonadota</taxon>
        <taxon>Alphaproteobacteria</taxon>
        <taxon>Sphingomonadales</taxon>
        <taxon>Sphingomonadaceae</taxon>
        <taxon>Novosphingobium</taxon>
    </lineage>
</organism>